<organism evidence="10 11">
    <name type="scientific">Streptomyces litchfieldiae</name>
    <dbReference type="NCBI Taxonomy" id="3075543"/>
    <lineage>
        <taxon>Bacteria</taxon>
        <taxon>Bacillati</taxon>
        <taxon>Actinomycetota</taxon>
        <taxon>Actinomycetes</taxon>
        <taxon>Kitasatosporales</taxon>
        <taxon>Streptomycetaceae</taxon>
        <taxon>Streptomyces</taxon>
    </lineage>
</organism>
<evidence type="ECO:0000313" key="10">
    <source>
        <dbReference type="EMBL" id="MDT0343168.1"/>
    </source>
</evidence>
<evidence type="ECO:0000256" key="3">
    <source>
        <dbReference type="ARBA" id="ARBA00023015"/>
    </source>
</evidence>
<keyword evidence="2" id="KW-0902">Two-component regulatory system</keyword>
<name>A0ABU2MP91_9ACTN</name>
<keyword evidence="5" id="KW-0804">Transcription</keyword>
<feature type="domain" description="OmpR/PhoB-type" evidence="9">
    <location>
        <begin position="1"/>
        <end position="93"/>
    </location>
</feature>
<dbReference type="Gene3D" id="1.10.10.10">
    <property type="entry name" value="Winged helix-like DNA-binding domain superfamily/Winged helix DNA-binding domain"/>
    <property type="match status" value="1"/>
</dbReference>
<evidence type="ECO:0000256" key="1">
    <source>
        <dbReference type="ARBA" id="ARBA00005820"/>
    </source>
</evidence>
<comment type="similarity">
    <text evidence="1">Belongs to the AfsR/DnrI/RedD regulatory family.</text>
</comment>
<feature type="repeat" description="TPR" evidence="6">
    <location>
        <begin position="810"/>
        <end position="843"/>
    </location>
</feature>
<dbReference type="PANTHER" id="PTHR35807">
    <property type="entry name" value="TRANSCRIPTIONAL REGULATOR REDD-RELATED"/>
    <property type="match status" value="1"/>
</dbReference>
<comment type="caution">
    <text evidence="10">The sequence shown here is derived from an EMBL/GenBank/DDBJ whole genome shotgun (WGS) entry which is preliminary data.</text>
</comment>
<dbReference type="Pfam" id="PF13424">
    <property type="entry name" value="TPR_12"/>
    <property type="match status" value="1"/>
</dbReference>
<accession>A0ABU2MP91</accession>
<keyword evidence="6" id="KW-0802">TPR repeat</keyword>
<dbReference type="PROSITE" id="PS50005">
    <property type="entry name" value="TPR"/>
    <property type="match status" value="2"/>
</dbReference>
<evidence type="ECO:0000313" key="11">
    <source>
        <dbReference type="Proteomes" id="UP001183246"/>
    </source>
</evidence>
<evidence type="ECO:0000256" key="7">
    <source>
        <dbReference type="PROSITE-ProRule" id="PRU01091"/>
    </source>
</evidence>
<protein>
    <submittedName>
        <fullName evidence="10">BTAD domain-containing putative transcriptional regulator</fullName>
    </submittedName>
</protein>
<feature type="DNA-binding region" description="OmpR/PhoB-type" evidence="7">
    <location>
        <begin position="1"/>
        <end position="93"/>
    </location>
</feature>
<dbReference type="CDD" id="cd15831">
    <property type="entry name" value="BTAD"/>
    <property type="match status" value="1"/>
</dbReference>
<dbReference type="SUPFAM" id="SSF52540">
    <property type="entry name" value="P-loop containing nucleoside triphosphate hydrolases"/>
    <property type="match status" value="1"/>
</dbReference>
<dbReference type="Proteomes" id="UP001183246">
    <property type="component" value="Unassembled WGS sequence"/>
</dbReference>
<evidence type="ECO:0000259" key="9">
    <source>
        <dbReference type="PROSITE" id="PS51755"/>
    </source>
</evidence>
<dbReference type="InterPro" id="IPR005158">
    <property type="entry name" value="BTAD"/>
</dbReference>
<gene>
    <name evidence="10" type="ORF">RM590_11160</name>
</gene>
<evidence type="ECO:0000256" key="6">
    <source>
        <dbReference type="PROSITE-ProRule" id="PRU00339"/>
    </source>
</evidence>
<dbReference type="InterPro" id="IPR051677">
    <property type="entry name" value="AfsR-DnrI-RedD_regulator"/>
</dbReference>
<dbReference type="InterPro" id="IPR027417">
    <property type="entry name" value="P-loop_NTPase"/>
</dbReference>
<feature type="region of interest" description="Disordered" evidence="8">
    <location>
        <begin position="243"/>
        <end position="268"/>
    </location>
</feature>
<sequence>MEFRLLGAVGVWRGEHRLGPVTAQQRTVLALLLLDPGRAVPVDRLITALWGDRPPVSARNSVQGCVSRLRRTLTESGTDAELTTSAQGYRLRVDRDRVDLHRFRDLVRLAQREEPTRGHELLGQALELWRGAALAEVAGRWLPETVAPGLEEERLAAHEERAVQDLHLGRPQNAAADLSALVAAHPLRERAVGILLMSLHQTGRRAEALALFRRVRQQFVEELGIEPGEELQRAHQAILNGGDPARTVPRQSPPAPVAAPPAAPATPAVPRQLPPDIEHFTSRAYELEILDALARKDRVGGSGAPVVCVIAGTGGVGKTALAVHWAHRARDRYPDGQLYLNLRGFGPTDSAVPPADAVRVFLDTLQVPASRIPAAFEAQVGLFRGLLADRRMLILLDNARDSDQVRPLLPTSPGSLVLVTSRNELTGLAVTDGAHQLTLDLLSAAESRELLDRRLGPGAFPGEQGSMDDIIALCAGLPLALAIVAARATTQPALPLSTLPGDAYGSGDSLDVFDSGDPSTDVRTVFSWSYRALSPEAARLFRLLGLAESPDLTMAAIASLAGEPLAVARRLLTELVRAHLVGQRSPGHYASHDLLWAYALELTLDQDPKEERRAALHRLLDHYLHSAVPGDDLLNPNVTAPIMPAPAQPHVTVTPLHDAAQARAWYADQLPALLAAVRQAAHLGFDAHAAQLAHASRAFLFQEGHAQHQVTTHRIALDAARRLFDLPAQALSHLGLGQAYHRLGQFDETEAHLLAALRLYEQLDDKTGQGRTHSHLGHLRDQQGRRREGLVHVTQALILHRASGHRAGQAQALNNIGWFHAALGAHEEALRYCEKALAMQQELGNANGHAAALDSLGYVHHHLGHHERAIGYYERALDWRRGRERVSEAETLARLAEAQLAAGRREECLTTLRQSLRLFTEVAHPGAETVTARLAELTADD</sequence>
<dbReference type="Gene3D" id="1.25.40.10">
    <property type="entry name" value="Tetratricopeptide repeat domain"/>
    <property type="match status" value="2"/>
</dbReference>
<dbReference type="InterPro" id="IPR019734">
    <property type="entry name" value="TPR_rpt"/>
</dbReference>
<dbReference type="Pfam" id="PF00486">
    <property type="entry name" value="Trans_reg_C"/>
    <property type="match status" value="1"/>
</dbReference>
<dbReference type="SMART" id="SM00862">
    <property type="entry name" value="Trans_reg_C"/>
    <property type="match status" value="1"/>
</dbReference>
<evidence type="ECO:0000256" key="2">
    <source>
        <dbReference type="ARBA" id="ARBA00023012"/>
    </source>
</evidence>
<dbReference type="SUPFAM" id="SSF48452">
    <property type="entry name" value="TPR-like"/>
    <property type="match status" value="2"/>
</dbReference>
<dbReference type="EMBL" id="JAVREL010000005">
    <property type="protein sequence ID" value="MDT0343168.1"/>
    <property type="molecule type" value="Genomic_DNA"/>
</dbReference>
<keyword evidence="3" id="KW-0805">Transcription regulation</keyword>
<dbReference type="PROSITE" id="PS51755">
    <property type="entry name" value="OMPR_PHOB"/>
    <property type="match status" value="1"/>
</dbReference>
<dbReference type="InterPro" id="IPR036388">
    <property type="entry name" value="WH-like_DNA-bd_sf"/>
</dbReference>
<dbReference type="InterPro" id="IPR011990">
    <property type="entry name" value="TPR-like_helical_dom_sf"/>
</dbReference>
<keyword evidence="4 7" id="KW-0238">DNA-binding</keyword>
<evidence type="ECO:0000256" key="4">
    <source>
        <dbReference type="ARBA" id="ARBA00023125"/>
    </source>
</evidence>
<feature type="repeat" description="TPR" evidence="6">
    <location>
        <begin position="850"/>
        <end position="883"/>
    </location>
</feature>
<dbReference type="InterPro" id="IPR001867">
    <property type="entry name" value="OmpR/PhoB-type_DNA-bd"/>
</dbReference>
<keyword evidence="11" id="KW-1185">Reference proteome</keyword>
<dbReference type="Gene3D" id="3.40.50.300">
    <property type="entry name" value="P-loop containing nucleotide triphosphate hydrolases"/>
    <property type="match status" value="1"/>
</dbReference>
<dbReference type="Pfam" id="PF13181">
    <property type="entry name" value="TPR_8"/>
    <property type="match status" value="1"/>
</dbReference>
<dbReference type="RefSeq" id="WP_311704306.1">
    <property type="nucleotide sequence ID" value="NZ_JAVREL010000005.1"/>
</dbReference>
<dbReference type="SUPFAM" id="SSF46894">
    <property type="entry name" value="C-terminal effector domain of the bipartite response regulators"/>
    <property type="match status" value="1"/>
</dbReference>
<feature type="compositionally biased region" description="Pro residues" evidence="8">
    <location>
        <begin position="251"/>
        <end position="264"/>
    </location>
</feature>
<dbReference type="SMART" id="SM00028">
    <property type="entry name" value="TPR"/>
    <property type="match status" value="5"/>
</dbReference>
<proteinExistence type="inferred from homology"/>
<reference evidence="11" key="1">
    <citation type="submission" date="2023-07" db="EMBL/GenBank/DDBJ databases">
        <title>30 novel species of actinomycetes from the DSMZ collection.</title>
        <authorList>
            <person name="Nouioui I."/>
        </authorList>
    </citation>
    <scope>NUCLEOTIDE SEQUENCE [LARGE SCALE GENOMIC DNA]</scope>
    <source>
        <strain evidence="11">DSM 44938</strain>
    </source>
</reference>
<dbReference type="Pfam" id="PF03704">
    <property type="entry name" value="BTAD"/>
    <property type="match status" value="1"/>
</dbReference>
<dbReference type="InterPro" id="IPR016032">
    <property type="entry name" value="Sig_transdc_resp-reg_C-effctor"/>
</dbReference>
<dbReference type="SMART" id="SM01043">
    <property type="entry name" value="BTAD"/>
    <property type="match status" value="1"/>
</dbReference>
<evidence type="ECO:0000256" key="8">
    <source>
        <dbReference type="SAM" id="MobiDB-lite"/>
    </source>
</evidence>
<dbReference type="PRINTS" id="PR00364">
    <property type="entry name" value="DISEASERSIST"/>
</dbReference>
<dbReference type="PANTHER" id="PTHR35807:SF1">
    <property type="entry name" value="TRANSCRIPTIONAL REGULATOR REDD"/>
    <property type="match status" value="1"/>
</dbReference>
<evidence type="ECO:0000256" key="5">
    <source>
        <dbReference type="ARBA" id="ARBA00023163"/>
    </source>
</evidence>